<evidence type="ECO:0000256" key="7">
    <source>
        <dbReference type="ARBA" id="ARBA00023136"/>
    </source>
</evidence>
<dbReference type="GO" id="GO:0007035">
    <property type="term" value="P:vacuolar acidification"/>
    <property type="evidence" value="ECO:0007669"/>
    <property type="project" value="TreeGrafter"/>
</dbReference>
<dbReference type="AlphaFoldDB" id="A0A3E3K3A8"/>
<evidence type="ECO:0000256" key="5">
    <source>
        <dbReference type="ARBA" id="ARBA00022989"/>
    </source>
</evidence>
<dbReference type="RefSeq" id="WP_024731552.1">
    <property type="nucleotide sequence ID" value="NZ_CALBAT010000017.1"/>
</dbReference>
<dbReference type="InterPro" id="IPR002490">
    <property type="entry name" value="V-ATPase_116kDa_su"/>
</dbReference>
<organism evidence="9 10">
    <name type="scientific">Sellimonas intestinalis</name>
    <dbReference type="NCBI Taxonomy" id="1653434"/>
    <lineage>
        <taxon>Bacteria</taxon>
        <taxon>Bacillati</taxon>
        <taxon>Bacillota</taxon>
        <taxon>Clostridia</taxon>
        <taxon>Lachnospirales</taxon>
        <taxon>Lachnospiraceae</taxon>
        <taxon>Sellimonas</taxon>
    </lineage>
</organism>
<dbReference type="Gene3D" id="3.30.70.2750">
    <property type="match status" value="1"/>
</dbReference>
<feature type="transmembrane region" description="Helical" evidence="8">
    <location>
        <begin position="605"/>
        <end position="629"/>
    </location>
</feature>
<protein>
    <submittedName>
        <fullName evidence="9">V-type ATP synthase subunit I</fullName>
    </submittedName>
</protein>
<comment type="similarity">
    <text evidence="2">Belongs to the V-ATPase 116 kDa subunit family.</text>
</comment>
<gene>
    <name evidence="9" type="ORF">DW016_07900</name>
</gene>
<dbReference type="GeneID" id="97191525"/>
<dbReference type="GO" id="GO:0051117">
    <property type="term" value="F:ATPase binding"/>
    <property type="evidence" value="ECO:0007669"/>
    <property type="project" value="TreeGrafter"/>
</dbReference>
<comment type="subcellular location">
    <subcellularLocation>
        <location evidence="1">Membrane</location>
        <topology evidence="1">Multi-pass membrane protein</topology>
    </subcellularLocation>
</comment>
<accession>A0A3E3K3A8</accession>
<evidence type="ECO:0000256" key="6">
    <source>
        <dbReference type="ARBA" id="ARBA00023065"/>
    </source>
</evidence>
<dbReference type="EMBL" id="QVLX01000003">
    <property type="protein sequence ID" value="RGE88015.1"/>
    <property type="molecule type" value="Genomic_DNA"/>
</dbReference>
<evidence type="ECO:0000256" key="2">
    <source>
        <dbReference type="ARBA" id="ARBA00009904"/>
    </source>
</evidence>
<feature type="transmembrane region" description="Helical" evidence="8">
    <location>
        <begin position="363"/>
        <end position="391"/>
    </location>
</feature>
<evidence type="ECO:0000313" key="9">
    <source>
        <dbReference type="EMBL" id="RGE88015.1"/>
    </source>
</evidence>
<feature type="transmembrane region" description="Helical" evidence="8">
    <location>
        <begin position="458"/>
        <end position="482"/>
    </location>
</feature>
<reference evidence="9 10" key="1">
    <citation type="submission" date="2018-08" db="EMBL/GenBank/DDBJ databases">
        <title>A genome reference for cultivated species of the human gut microbiota.</title>
        <authorList>
            <person name="Zou Y."/>
            <person name="Xue W."/>
            <person name="Luo G."/>
        </authorList>
    </citation>
    <scope>NUCLEOTIDE SEQUENCE [LARGE SCALE GENOMIC DNA]</scope>
    <source>
        <strain evidence="9 10">AF37-2AT</strain>
    </source>
</reference>
<keyword evidence="7 8" id="KW-0472">Membrane</keyword>
<keyword evidence="4 8" id="KW-0812">Transmembrane</keyword>
<feature type="transmembrane region" description="Helical" evidence="8">
    <location>
        <begin position="494"/>
        <end position="515"/>
    </location>
</feature>
<dbReference type="Pfam" id="PF01496">
    <property type="entry name" value="V_ATPase_I"/>
    <property type="match status" value="2"/>
</dbReference>
<evidence type="ECO:0000256" key="1">
    <source>
        <dbReference type="ARBA" id="ARBA00004141"/>
    </source>
</evidence>
<feature type="transmembrane region" description="Helical" evidence="8">
    <location>
        <begin position="527"/>
        <end position="547"/>
    </location>
</feature>
<name>A0A3E3K3A8_9FIRM</name>
<keyword evidence="5 8" id="KW-1133">Transmembrane helix</keyword>
<keyword evidence="3" id="KW-0813">Transport</keyword>
<evidence type="ECO:0000256" key="4">
    <source>
        <dbReference type="ARBA" id="ARBA00022692"/>
    </source>
</evidence>
<keyword evidence="6" id="KW-0406">Ion transport</keyword>
<dbReference type="PANTHER" id="PTHR11629">
    <property type="entry name" value="VACUOLAR PROTON ATPASES"/>
    <property type="match status" value="1"/>
</dbReference>
<dbReference type="OrthoDB" id="9803814at2"/>
<proteinExistence type="inferred from homology"/>
<keyword evidence="10" id="KW-1185">Reference proteome</keyword>
<feature type="transmembrane region" description="Helical" evidence="8">
    <location>
        <begin position="581"/>
        <end position="599"/>
    </location>
</feature>
<evidence type="ECO:0000256" key="3">
    <source>
        <dbReference type="ARBA" id="ARBA00022448"/>
    </source>
</evidence>
<comment type="caution">
    <text evidence="9">The sequence shown here is derived from an EMBL/GenBank/DDBJ whole genome shotgun (WGS) entry which is preliminary data.</text>
</comment>
<dbReference type="Gene3D" id="1.20.1460.20">
    <property type="match status" value="1"/>
</dbReference>
<dbReference type="GO" id="GO:0016471">
    <property type="term" value="C:vacuolar proton-transporting V-type ATPase complex"/>
    <property type="evidence" value="ECO:0007669"/>
    <property type="project" value="TreeGrafter"/>
</dbReference>
<dbReference type="GO" id="GO:0046961">
    <property type="term" value="F:proton-transporting ATPase activity, rotational mechanism"/>
    <property type="evidence" value="ECO:0007669"/>
    <property type="project" value="InterPro"/>
</dbReference>
<dbReference type="GO" id="GO:0033179">
    <property type="term" value="C:proton-transporting V-type ATPase, V0 domain"/>
    <property type="evidence" value="ECO:0007669"/>
    <property type="project" value="InterPro"/>
</dbReference>
<dbReference type="Proteomes" id="UP000261080">
    <property type="component" value="Unassembled WGS sequence"/>
</dbReference>
<dbReference type="Gene3D" id="3.30.70.2170">
    <property type="match status" value="1"/>
</dbReference>
<feature type="transmembrane region" description="Helical" evidence="8">
    <location>
        <begin position="407"/>
        <end position="427"/>
    </location>
</feature>
<sequence>MSVLQMQRISICAMKKDRKAILKDLQGFGAIEIETSKAGGDGLTKMDTLEDRQKFEKRISVLEQALDVLQEKTPEKTSMFSSLEGKKLVEQDEYSKVVADHVRILEAAGELIALRKKQSEALAETVRLQTQKEILRPWLALDIPMSFEGTKAARVFIGSIGSVLNQDEIAGQIAEYAPDLSAADIEIVSKDKDQTCLTVVCLREEADRMEEALRAAGFAKPVNVPSGIPAEEIQKIEERLDDIRQEIHKITGEIIKKSDERSSFKLLSDYYRMKVQRYEALSEMPQTKQTFVLSGYIPAKLAGKISGYLNEKYSLFVEVKDLEEEEEAPVLLENGKAAGSVEGVLASFGLPAKGEMDPTKIMFIFYVVLFGMMLSDAAYGLIVSVACFVLLKKYPRMSESMSKSLRMFMYCGISTLVWGILFGGYFGDVVDVVSGVFFGHEVSIPALWFIPLNDPMRLLIFSMLLGMIHLFTGLGIKGYMCIRDKRYLDFFCDVVLWYLLLIGLILMLLPSSLFYSISQMTIVFPPALQTLSKGLAIIGAVGILLMSGRSSKNPGLRIALGAYDLYNITGWLSDVLSYSRLLALGLATGVIASVVNQMGSMAGKGIFGAIVFIIVFIIGHVFNLAINLLGAYVHTNRLQYVEFFGKFYEGGGREFHPLRADTKYVDIKEETK</sequence>
<dbReference type="PANTHER" id="PTHR11629:SF63">
    <property type="entry name" value="V-TYPE PROTON ATPASE SUBUNIT A"/>
    <property type="match status" value="1"/>
</dbReference>
<evidence type="ECO:0000313" key="10">
    <source>
        <dbReference type="Proteomes" id="UP000261080"/>
    </source>
</evidence>
<evidence type="ECO:0000256" key="8">
    <source>
        <dbReference type="SAM" id="Phobius"/>
    </source>
</evidence>